<evidence type="ECO:0000256" key="10">
    <source>
        <dbReference type="ARBA" id="ARBA00038378"/>
    </source>
</evidence>
<dbReference type="Gene3D" id="3.80.10.10">
    <property type="entry name" value="Ribonuclease Inhibitor"/>
    <property type="match status" value="1"/>
</dbReference>
<keyword evidence="9" id="KW-0966">Cell projection</keyword>
<evidence type="ECO:0000256" key="8">
    <source>
        <dbReference type="ARBA" id="ARBA00023212"/>
    </source>
</evidence>
<dbReference type="SMART" id="SM00365">
    <property type="entry name" value="LRR_SD22"/>
    <property type="match status" value="4"/>
</dbReference>
<evidence type="ECO:0000256" key="2">
    <source>
        <dbReference type="ARBA" id="ARBA00022490"/>
    </source>
</evidence>
<reference evidence="13 14" key="1">
    <citation type="submission" date="2019-09" db="EMBL/GenBank/DDBJ databases">
        <title>Bird 10,000 Genomes (B10K) Project - Family phase.</title>
        <authorList>
            <person name="Zhang G."/>
        </authorList>
    </citation>
    <scope>NUCLEOTIDE SEQUENCE [LARGE SCALE GENOMIC DNA]</scope>
    <source>
        <strain evidence="13">OUT-0053</strain>
        <tissue evidence="13">Muscle</tissue>
    </source>
</reference>
<gene>
    <name evidence="13" type="primary">Drc3</name>
    <name evidence="13" type="ORF">NESACU_R07054</name>
</gene>
<keyword evidence="8" id="KW-0206">Cytoskeleton</keyword>
<dbReference type="Proteomes" id="UP000549091">
    <property type="component" value="Unassembled WGS sequence"/>
</dbReference>
<dbReference type="AlphaFoldDB" id="A0A7K7S7M7"/>
<comment type="caution">
    <text evidence="13">The sequence shown here is derived from an EMBL/GenBank/DDBJ whole genome shotgun (WGS) entry which is preliminary data.</text>
</comment>
<dbReference type="EMBL" id="VZSU01002567">
    <property type="protein sequence ID" value="NXA00416.1"/>
    <property type="molecule type" value="Genomic_DNA"/>
</dbReference>
<keyword evidence="3" id="KW-0433">Leucine-rich repeat</keyword>
<evidence type="ECO:0000256" key="4">
    <source>
        <dbReference type="ARBA" id="ARBA00022737"/>
    </source>
</evidence>
<evidence type="ECO:0000256" key="12">
    <source>
        <dbReference type="SAM" id="Coils"/>
    </source>
</evidence>
<evidence type="ECO:0000256" key="6">
    <source>
        <dbReference type="ARBA" id="ARBA00023054"/>
    </source>
</evidence>
<evidence type="ECO:0000256" key="9">
    <source>
        <dbReference type="ARBA" id="ARBA00023273"/>
    </source>
</evidence>
<evidence type="ECO:0000256" key="11">
    <source>
        <dbReference type="ARBA" id="ARBA00040950"/>
    </source>
</evidence>
<comment type="subcellular location">
    <subcellularLocation>
        <location evidence="1">Cytoplasm</location>
        <location evidence="1">Cytoskeleton</location>
        <location evidence="1">Flagellum axoneme</location>
    </subcellularLocation>
</comment>
<sequence>MTQFFNNIEPNVIDDEILQKAIEEKCPEDLGDIARKESINVKVVTEIQFSFKNILQIANLWPLENLTKLQLDNNVIEKIEGLESLVHLVWLDLSFNNIEVIEGLDTLVKLQDLSLYNNRISTIEHMDTLQELQIFSIGKNNLTFLEDVSTLNLSGNPFCSEEHYRLFVVAHLPSLVYLDFKLVRNSTVRLLHSLTGKSGSSVVQSLCFVIPALGAGSLQKSGSQKHTAAFVEYLNGSFLFDSLHEEEGEATKLVSLPGVEDLLQAYPSWFVSVCESLYNYGLEEYEKREAEVSKFYKRFHEILAVNQEESRRIISDFESRNERRLDELYQDGSGEIADSKRAQGKEEIQQLRDALMTLEALVSNDLEELLQDFKRSIDVIASTFTENIQGIYPFHSRLCRDLENQHFEKVMEIVQATLKKISLFKLEKDFPDELRTLFEDKTTIVNIISVSHSIRLRKIDKRESDMLSNIYQW</sequence>
<dbReference type="GO" id="GO:0005929">
    <property type="term" value="C:cilium"/>
    <property type="evidence" value="ECO:0007669"/>
    <property type="project" value="TreeGrafter"/>
</dbReference>
<evidence type="ECO:0000256" key="5">
    <source>
        <dbReference type="ARBA" id="ARBA00022846"/>
    </source>
</evidence>
<proteinExistence type="inferred from homology"/>
<protein>
    <recommendedName>
        <fullName evidence="11">Dynein regulatory complex subunit 3</fullName>
    </recommendedName>
</protein>
<dbReference type="Pfam" id="PF14580">
    <property type="entry name" value="LRR_9"/>
    <property type="match status" value="1"/>
</dbReference>
<accession>A0A7K7S7M7</accession>
<evidence type="ECO:0000256" key="1">
    <source>
        <dbReference type="ARBA" id="ARBA00004611"/>
    </source>
</evidence>
<name>A0A7K7S7M7_9PASS</name>
<dbReference type="PANTHER" id="PTHR45973:SF12">
    <property type="entry name" value="DYNEIN REGULATORY COMPLEX SUBUNIT 3"/>
    <property type="match status" value="1"/>
</dbReference>
<organism evidence="13 14">
    <name type="scientific">Nesospiza acunhae</name>
    <dbReference type="NCBI Taxonomy" id="381881"/>
    <lineage>
        <taxon>Eukaryota</taxon>
        <taxon>Metazoa</taxon>
        <taxon>Chordata</taxon>
        <taxon>Craniata</taxon>
        <taxon>Vertebrata</taxon>
        <taxon>Euteleostomi</taxon>
        <taxon>Archelosauria</taxon>
        <taxon>Archosauria</taxon>
        <taxon>Dinosauria</taxon>
        <taxon>Saurischia</taxon>
        <taxon>Theropoda</taxon>
        <taxon>Coelurosauria</taxon>
        <taxon>Aves</taxon>
        <taxon>Neognathae</taxon>
        <taxon>Neoaves</taxon>
        <taxon>Telluraves</taxon>
        <taxon>Australaves</taxon>
        <taxon>Passeriformes</taxon>
        <taxon>Thraupidae</taxon>
        <taxon>Nesospiza</taxon>
    </lineage>
</organism>
<dbReference type="InterPro" id="IPR050576">
    <property type="entry name" value="Cilia_flagella_integrity"/>
</dbReference>
<evidence type="ECO:0000313" key="14">
    <source>
        <dbReference type="Proteomes" id="UP000549091"/>
    </source>
</evidence>
<evidence type="ECO:0000256" key="3">
    <source>
        <dbReference type="ARBA" id="ARBA00022614"/>
    </source>
</evidence>
<dbReference type="SUPFAM" id="SSF52075">
    <property type="entry name" value="Outer arm dynein light chain 1"/>
    <property type="match status" value="1"/>
</dbReference>
<dbReference type="PROSITE" id="PS51450">
    <property type="entry name" value="LRR"/>
    <property type="match status" value="3"/>
</dbReference>
<feature type="non-terminal residue" evidence="13">
    <location>
        <position position="1"/>
    </location>
</feature>
<comment type="similarity">
    <text evidence="10">Belongs to the DRC3 family.</text>
</comment>
<keyword evidence="5" id="KW-0282">Flagellum</keyword>
<dbReference type="InterPro" id="IPR001611">
    <property type="entry name" value="Leu-rich_rpt"/>
</dbReference>
<keyword evidence="4" id="KW-0677">Repeat</keyword>
<feature type="non-terminal residue" evidence="13">
    <location>
        <position position="473"/>
    </location>
</feature>
<dbReference type="PANTHER" id="PTHR45973">
    <property type="entry name" value="PROTEIN PHOSPHATASE 1 REGULATORY SUBUNIT SDS22-RELATED"/>
    <property type="match status" value="1"/>
</dbReference>
<dbReference type="InterPro" id="IPR032675">
    <property type="entry name" value="LRR_dom_sf"/>
</dbReference>
<keyword evidence="7" id="KW-0969">Cilium</keyword>
<keyword evidence="6 12" id="KW-0175">Coiled coil</keyword>
<keyword evidence="14" id="KW-1185">Reference proteome</keyword>
<evidence type="ECO:0000256" key="7">
    <source>
        <dbReference type="ARBA" id="ARBA00023069"/>
    </source>
</evidence>
<evidence type="ECO:0000313" key="13">
    <source>
        <dbReference type="EMBL" id="NXA00416.1"/>
    </source>
</evidence>
<feature type="coiled-coil region" evidence="12">
    <location>
        <begin position="341"/>
        <end position="368"/>
    </location>
</feature>
<keyword evidence="2" id="KW-0963">Cytoplasm</keyword>